<dbReference type="InterPro" id="IPR013320">
    <property type="entry name" value="ConA-like_dom_sf"/>
</dbReference>
<evidence type="ECO:0000256" key="2">
    <source>
        <dbReference type="SAM" id="Phobius"/>
    </source>
</evidence>
<evidence type="ECO:0000313" key="3">
    <source>
        <dbReference type="EMBL" id="QHU01362.1"/>
    </source>
</evidence>
<dbReference type="EMBL" id="MN740339">
    <property type="protein sequence ID" value="QHU01362.1"/>
    <property type="molecule type" value="Genomic_DNA"/>
</dbReference>
<dbReference type="SUPFAM" id="SSF49899">
    <property type="entry name" value="Concanavalin A-like lectins/glucanases"/>
    <property type="match status" value="1"/>
</dbReference>
<name>A0A6C0J6T4_9ZZZZ</name>
<feature type="transmembrane region" description="Helical" evidence="2">
    <location>
        <begin position="50"/>
        <end position="70"/>
    </location>
</feature>
<sequence>MASNTIASNKIASNTNYFKQVSEFGKNVFSSELDETGVTYNIFDFVIKNIIVLIFIIIIIIIIYLGISYFRQESRVYENKLVTDSFYHSQLDDKDSKIITCNSMEIPSQSTKYSYTFNLIINEFYCNKGTWKCIMLKGIDMSDYKETPCENMSNNSDNLTINKNISAKDCFEYVCNKEKDALENNDNNVNELEILAPSYIVDTENINSRVDLICRATKMGKEGKDLLSCGMSKCGLIGNKNMLRGLADSFIDDHSEYCNKVYTTIEKVDKNTKERYDDEVDNICSTRNLMEKYPHLIPRDLSKYYNSKETLDRNNLEKYDNDNDDTCWNTLIGKLPIQAPGVWLHPFVNNIRIVLTTYSSKKYDEDDFNFSHSHDSAAYSDRKYKISKITQDGGGTKHASVTKYSPTCSGFSNENLEKNENVYREFFDIENFPIKENFHFALVINDNSCEVYMNGKLVKTQILFGQPRYNKGDLYLNHIGGASLNGSLKDFQFFAHAINQNNIINLLSDKPMIQDNENLNSGLHIDKEHQHELDVVHTHKYENSTEDHHNHTLEEDHVNKEYHLND</sequence>
<protein>
    <submittedName>
        <fullName evidence="3">Uncharacterized protein</fullName>
    </submittedName>
</protein>
<feature type="region of interest" description="Disordered" evidence="1">
    <location>
        <begin position="543"/>
        <end position="566"/>
    </location>
</feature>
<keyword evidence="2" id="KW-1133">Transmembrane helix</keyword>
<accession>A0A6C0J6T4</accession>
<evidence type="ECO:0000256" key="1">
    <source>
        <dbReference type="SAM" id="MobiDB-lite"/>
    </source>
</evidence>
<organism evidence="3">
    <name type="scientific">viral metagenome</name>
    <dbReference type="NCBI Taxonomy" id="1070528"/>
    <lineage>
        <taxon>unclassified sequences</taxon>
        <taxon>metagenomes</taxon>
        <taxon>organismal metagenomes</taxon>
    </lineage>
</organism>
<keyword evidence="2" id="KW-0812">Transmembrane</keyword>
<dbReference type="AlphaFoldDB" id="A0A6C0J6T4"/>
<proteinExistence type="predicted"/>
<reference evidence="3" key="1">
    <citation type="journal article" date="2020" name="Nature">
        <title>Giant virus diversity and host interactions through global metagenomics.</title>
        <authorList>
            <person name="Schulz F."/>
            <person name="Roux S."/>
            <person name="Paez-Espino D."/>
            <person name="Jungbluth S."/>
            <person name="Walsh D.A."/>
            <person name="Denef V.J."/>
            <person name="McMahon K.D."/>
            <person name="Konstantinidis K.T."/>
            <person name="Eloe-Fadrosh E.A."/>
            <person name="Kyrpides N.C."/>
            <person name="Woyke T."/>
        </authorList>
    </citation>
    <scope>NUCLEOTIDE SEQUENCE</scope>
    <source>
        <strain evidence="3">GVMAG-M-3300025860-25</strain>
    </source>
</reference>
<keyword evidence="2" id="KW-0472">Membrane</keyword>